<name>A0A6S7K0L4_PARCT</name>
<dbReference type="OrthoDB" id="10071265at2759"/>
<keyword evidence="3" id="KW-1185">Reference proteome</keyword>
<protein>
    <submittedName>
        <fullName evidence="2">A disintegrin and metallo ase with thrombospondin motifs 9</fullName>
    </submittedName>
</protein>
<sequence>MSGVDCIMQCVVQGKSCRSANFRKTSTGGGKENCELLETIDSEEPTGSLKRNENFEYYILLQPDRKPKDPVSSSTPAAKAQTSSTAKPTEKVTTENVPTTQPTNPSSCKGIKDIGLDSHDGEYNLYLMLPECNQSSRIYCADMNTTNPKEYVTLPAGGSNNFALHYNHREGYRNEEQWTRFEKVPFIV</sequence>
<dbReference type="Proteomes" id="UP001152795">
    <property type="component" value="Unassembled WGS sequence"/>
</dbReference>
<dbReference type="GO" id="GO:0008270">
    <property type="term" value="F:zinc ion binding"/>
    <property type="evidence" value="ECO:0007669"/>
    <property type="project" value="InterPro"/>
</dbReference>
<dbReference type="EMBL" id="CACRXK020023413">
    <property type="protein sequence ID" value="CAB4037737.1"/>
    <property type="molecule type" value="Genomic_DNA"/>
</dbReference>
<comment type="caution">
    <text evidence="2">The sequence shown here is derived from an EMBL/GenBank/DDBJ whole genome shotgun (WGS) entry which is preliminary data.</text>
</comment>
<evidence type="ECO:0000313" key="3">
    <source>
        <dbReference type="Proteomes" id="UP001152795"/>
    </source>
</evidence>
<reference evidence="2" key="1">
    <citation type="submission" date="2020-04" db="EMBL/GenBank/DDBJ databases">
        <authorList>
            <person name="Alioto T."/>
            <person name="Alioto T."/>
            <person name="Gomez Garrido J."/>
        </authorList>
    </citation>
    <scope>NUCLEOTIDE SEQUENCE</scope>
    <source>
        <strain evidence="2">A484AB</strain>
    </source>
</reference>
<dbReference type="InterPro" id="IPR012314">
    <property type="entry name" value="Pept_M12B_GON-ADAMTSs"/>
</dbReference>
<feature type="compositionally biased region" description="Polar residues" evidence="1">
    <location>
        <begin position="94"/>
        <end position="107"/>
    </location>
</feature>
<accession>A0A6S7K0L4</accession>
<gene>
    <name evidence="2" type="ORF">PACLA_8A074133</name>
</gene>
<evidence type="ECO:0000256" key="1">
    <source>
        <dbReference type="SAM" id="MobiDB-lite"/>
    </source>
</evidence>
<evidence type="ECO:0000313" key="2">
    <source>
        <dbReference type="EMBL" id="CAB4037737.1"/>
    </source>
</evidence>
<proteinExistence type="predicted"/>
<organism evidence="2 3">
    <name type="scientific">Paramuricea clavata</name>
    <name type="common">Red gorgonian</name>
    <name type="synonym">Violescent sea-whip</name>
    <dbReference type="NCBI Taxonomy" id="317549"/>
    <lineage>
        <taxon>Eukaryota</taxon>
        <taxon>Metazoa</taxon>
        <taxon>Cnidaria</taxon>
        <taxon>Anthozoa</taxon>
        <taxon>Octocorallia</taxon>
        <taxon>Malacalcyonacea</taxon>
        <taxon>Plexauridae</taxon>
        <taxon>Paramuricea</taxon>
    </lineage>
</organism>
<feature type="compositionally biased region" description="Polar residues" evidence="1">
    <location>
        <begin position="71"/>
        <end position="87"/>
    </location>
</feature>
<dbReference type="AlphaFoldDB" id="A0A6S7K0L4"/>
<dbReference type="GO" id="GO:0004222">
    <property type="term" value="F:metalloendopeptidase activity"/>
    <property type="evidence" value="ECO:0007669"/>
    <property type="project" value="InterPro"/>
</dbReference>
<dbReference type="Pfam" id="PF08685">
    <property type="entry name" value="GON"/>
    <property type="match status" value="1"/>
</dbReference>
<feature type="region of interest" description="Disordered" evidence="1">
    <location>
        <begin position="62"/>
        <end position="111"/>
    </location>
</feature>
<dbReference type="PROSITE" id="PS51046">
    <property type="entry name" value="GON"/>
    <property type="match status" value="1"/>
</dbReference>